<keyword evidence="3" id="KW-0843">Virulence</keyword>
<dbReference type="InterPro" id="IPR022044">
    <property type="entry name" value="TcdB_toxin_mid/C"/>
</dbReference>
<evidence type="ECO:0000259" key="4">
    <source>
        <dbReference type="Pfam" id="PF12255"/>
    </source>
</evidence>
<dbReference type="Gene3D" id="2.180.10.10">
    <property type="entry name" value="RHS repeat-associated core"/>
    <property type="match status" value="2"/>
</dbReference>
<feature type="domain" description="Insecticide toxin TcdB middle/N-terminal" evidence="5">
    <location>
        <begin position="643"/>
        <end position="815"/>
    </location>
</feature>
<gene>
    <name evidence="6" type="ORF">IHE29_00835</name>
</gene>
<evidence type="ECO:0000256" key="3">
    <source>
        <dbReference type="ARBA" id="ARBA00023026"/>
    </source>
</evidence>
<evidence type="ECO:0000256" key="2">
    <source>
        <dbReference type="ARBA" id="ARBA00022525"/>
    </source>
</evidence>
<organism evidence="6 7">
    <name type="scientific">Mycetohabitans rhizoxinica</name>
    <dbReference type="NCBI Taxonomy" id="412963"/>
    <lineage>
        <taxon>Bacteria</taxon>
        <taxon>Pseudomonadati</taxon>
        <taxon>Pseudomonadota</taxon>
        <taxon>Betaproteobacteria</taxon>
        <taxon>Burkholderiales</taxon>
        <taxon>Burkholderiaceae</taxon>
        <taxon>Mycetohabitans</taxon>
    </lineage>
</organism>
<evidence type="ECO:0000259" key="5">
    <source>
        <dbReference type="Pfam" id="PF12256"/>
    </source>
</evidence>
<dbReference type="Pfam" id="PF03534">
    <property type="entry name" value="SpvB"/>
    <property type="match status" value="1"/>
</dbReference>
<dbReference type="RefSeq" id="WP_338910469.1">
    <property type="nucleotide sequence ID" value="NZ_CP062175.1"/>
</dbReference>
<protein>
    <submittedName>
        <fullName evidence="6">Insecticidal toxin complex protein TcaC</fullName>
    </submittedName>
</protein>
<evidence type="ECO:0000256" key="1">
    <source>
        <dbReference type="ARBA" id="ARBA00004613"/>
    </source>
</evidence>
<keyword evidence="6" id="KW-0614">Plasmid</keyword>
<dbReference type="SUPFAM" id="SSF69318">
    <property type="entry name" value="Integrin alpha N-terminal domain"/>
    <property type="match status" value="1"/>
</dbReference>
<feature type="domain" description="Insecticide toxin TcdB middle/C-terminal" evidence="4">
    <location>
        <begin position="861"/>
        <end position="994"/>
    </location>
</feature>
<dbReference type="InterPro" id="IPR050708">
    <property type="entry name" value="T6SS_VgrG/RHS"/>
</dbReference>
<comment type="subcellular location">
    <subcellularLocation>
        <location evidence="1">Secreted</location>
    </subcellularLocation>
</comment>
<dbReference type="PANTHER" id="PTHR32305">
    <property type="match status" value="1"/>
</dbReference>
<dbReference type="InterPro" id="IPR028994">
    <property type="entry name" value="Integrin_alpha_N"/>
</dbReference>
<dbReference type="PANTHER" id="PTHR32305:SF15">
    <property type="entry name" value="PROTEIN RHSA-RELATED"/>
    <property type="match status" value="1"/>
</dbReference>
<evidence type="ECO:0000313" key="7">
    <source>
        <dbReference type="Proteomes" id="UP001493153"/>
    </source>
</evidence>
<dbReference type="EMBL" id="CP062175">
    <property type="protein sequence ID" value="WXK37930.1"/>
    <property type="molecule type" value="Genomic_DNA"/>
</dbReference>
<name>A0ABZ2PS54_9BURK</name>
<dbReference type="Proteomes" id="UP001493153">
    <property type="component" value="Plasmid megaplasmid"/>
</dbReference>
<evidence type="ECO:0000313" key="6">
    <source>
        <dbReference type="EMBL" id="WXK37930.1"/>
    </source>
</evidence>
<geneLocation type="plasmid" evidence="6 7">
    <name>megaplasmid</name>
</geneLocation>
<keyword evidence="7" id="KW-1185">Reference proteome</keyword>
<dbReference type="PRINTS" id="PR01341">
    <property type="entry name" value="SALSPVBPROT"/>
</dbReference>
<dbReference type="Pfam" id="PF12255">
    <property type="entry name" value="TcdB_toxin_midC"/>
    <property type="match status" value="1"/>
</dbReference>
<dbReference type="InterPro" id="IPR022045">
    <property type="entry name" value="TcdB_toxin_mid/N"/>
</dbReference>
<sequence length="2405" mass="268396">MNMATRTETTAPPAVGLPSLSLPKGGGAIQGLGETISAGGVSGTASLSLPLPLTDAGTVTPALTLTYHSGAGNSAFGLGMTLSVPSISRRTATGVPRYTESDEFVDASGEVLVRVDDAATQTLNERSFQVTRFMPRVEGRFDRLEYWQAQDDATFAFWRVAAADGTQHVFGYTPAARVADPAAPERIARWWLEETVTPHGEHVYYVYQCENESGIGANVPIEQSRERRAQRYLKRACYGNRQACRDLYLVSGTAVPTDWHFELVFDYGEHALCIEATPTYEELHGWRARLDPFSDYSAGFEVRTHRLCRQVLMFHRFDALGAKPVLVRRLAFEYDEQPVLSRLRAAWMTGYGPDPASGEPAAVSLPPVELGFGAFAPDQGQFKPFEPLAGLNDGALYQLVDLYGEGVPGVLYRDGMSYWYRAPVRAENGEDAIKYDAWQPLPQLPAGGLGPSSRSALMDLTGDGQLDWVIAQPGLAGFFSLGPDKQWQAFVPFDAFPTEFLHPEAQLVDLIGAGLPDLALIGPKSVRLYANRREAGFAAPEEVAHALDRLPGNHGVHTELVAFSDVLGSGQSHLVRIRHDAVVCWPNLGRGRFGAPITLATLPFEARTFHPARVRLADLDGSGAADLIYLESNRFRVCRNQGGNGFAPPVDLAWPDGVHYDDTCQVSFADVHGTGCAALVLTVPHPTPRHWIVDFVGGKKPYLLERVNNNRGLAMQLTYRSSAQAWLDEKQAMPDAVSHLPFPVQLISQLTQTDEITGNTLIQRYTYRHGFYDGHEREFAGFGYLEQWDTEHNVSNHNDDDTLTAPVLTKTWFRVGAAQDDSYRADYYTKDDKAPLLADTRWVDCDDQPITRPDAEQLRAMRRALHGRVMREEVYGVDGTPEALHPYTVTEYRYQVREVPDTSGARVLLPMQLEQFSMQYERTPDDPMSTHQVLLTADRYGHPTCSATVHYPRRANAATSEEYNDPQQQILRVTRTQQRLIHLDQDPDHWRLGLPCETQTVVLEPQASADEWLGYEQLTEGGLEEAPCESIGWQRFAYVDAEDAELPFGQATFEGLLAGTCQAEVTLDQLKQACKDLPSPSDIDQWMTQAKYRKFNEDSNDYYWIESPRAHYLGASDFYRLSHQTDAFGAETRMEYDASGYCVTRLTDALGHVTQADYDYRWLQPKSVTDPNENRHEAAYDPLGRLRVLSFYGTQGDDTVGFAPVSDYRTDVTTLDAALAAPADAIQQTASVYYDALSSWMGRFDDGMLDAGEYATLQKLGLITADRDIRARCRWQSTAPQGVTSETWEKVEQAIAAATRIPLHSAVLTHDDYLASTRQQIRCAVTFTDGFGRALQSKQRVADGPAWVANPDGTLKLDENQQPVTEKTISRWVVSGRVEYNNKGLAVRQYRPYFINTHRYINDAALREFGHYDTYYYDPLGRNIRVQTAVGHQRRTQFAVWFDTHEDENDTSAESGELCYETPTISVRDNRGLIVRQVQYNRTPGNTEQQEKPQILITRHAFDASGVLKSSEDPRHFTANQRKIPAEQTFNFKYLSTLSGQVLRTDSVDAGAWVQLNDARGLIAWTTSSNGHQHEWRYDALGRPTACFEQLNKAKEPAVKACRERFVYGEANSQPGHNLRGRLIRHLDPAGCIAIDGYSLQGQPQVEQRRFLKTMDVEPNWPENEAEQTKLLEDRGYTTQWTYNALGETLTHIDAMNNVQTTDYDIAGQLASVSLTQATGETHTLLKSIQYTAHGQVKFEEAGNGVTTTYTYDPKTLRLTQSLAKKNQTVRQQLAYTYDAVGNILSIEDQASAPEFFNNQKVEAKAEYTYDALYQLTRATGREQANANPGRQLPEWIGLPSLNERVNYTRVYTYDQGGNLTKIQGIGKNGFTQTMTIAEQSNRLTQISGVPQADDNIGKVEYDANGNLKALGIGAMQSLAWDGRNQLRHVVMLKREEDKPNDEEWYQYDGNGQRVRKITSTMVKAEDQTQQKDEVIYLPGLELRRHYAVNDQVTEELHVIVAQAGRARVRVLHWEAGKHDAITQDQVRYSLNNHLDSSLMELDQEANLLSYEEYYPYGGTAVWAAKSEAEAKYKTIRYSGKERDASGLYYYGYRYYMPWLGRWLNPDPARTVNGLNLYAMVKNNPTSHYDEQGLMLRSAVRGISGAGMLGYEAYKHSNKHLDESKKPVQDISDQSASYGDRRANNFIQKVDKRVDNFDVVEKSKKSVSDRWAAIKHVAHGQIPGRKAVEKGYDAVSTVVEFSVTGDVSEFKAAPLTKSAAIDTGHNIVSAAKAVKKASQGAAAASTLSSEKKQEIQNSIGKIKEELTDEAITGVGTGMMVGASLRVAAAAAPHIIVKGALTAAAYTWAAGGAVSMAEKVEKASEKHKELVSNELGKEAFKQMKEINQKNRGEMAERYMKITRPPE</sequence>
<proteinExistence type="predicted"/>
<accession>A0ABZ2PS54</accession>
<dbReference type="InterPro" id="IPR003284">
    <property type="entry name" value="Sal_SpvB"/>
</dbReference>
<dbReference type="NCBIfam" id="TIGR03696">
    <property type="entry name" value="Rhs_assc_core"/>
    <property type="match status" value="1"/>
</dbReference>
<dbReference type="Pfam" id="PF12256">
    <property type="entry name" value="TcdB_toxin_midN"/>
    <property type="match status" value="1"/>
</dbReference>
<reference evidence="6 7" key="1">
    <citation type="submission" date="2020-09" db="EMBL/GenBank/DDBJ databases">
        <title>Genome sequences of Mycetohabitans spp.</title>
        <authorList>
            <person name="Carter M.E."/>
            <person name="Carpenter S.C.D."/>
            <person name="Bogdanove A.J."/>
        </authorList>
    </citation>
    <scope>NUCLEOTIDE SEQUENCE [LARGE SCALE GENOMIC DNA]</scope>
    <source>
        <strain evidence="6 7">B12</strain>
        <plasmid evidence="6 7">megaplasmid</plasmid>
    </source>
</reference>
<keyword evidence="2" id="KW-0964">Secreted</keyword>
<dbReference type="InterPro" id="IPR022385">
    <property type="entry name" value="Rhs_assc_core"/>
</dbReference>